<gene>
    <name evidence="3" type="ORF">EQM13_06200</name>
</gene>
<dbReference type="EMBL" id="CP035282">
    <property type="protein sequence ID" value="QAT61204.1"/>
    <property type="molecule type" value="Genomic_DNA"/>
</dbReference>
<evidence type="ECO:0000313" key="4">
    <source>
        <dbReference type="Proteomes" id="UP000287969"/>
    </source>
</evidence>
<keyword evidence="2" id="KW-0472">Membrane</keyword>
<evidence type="ECO:0000256" key="2">
    <source>
        <dbReference type="SAM" id="Phobius"/>
    </source>
</evidence>
<dbReference type="Gene3D" id="3.30.1490.480">
    <property type="entry name" value="Endolytic murein transglycosylase"/>
    <property type="match status" value="1"/>
</dbReference>
<feature type="compositionally biased region" description="Polar residues" evidence="1">
    <location>
        <begin position="49"/>
        <end position="60"/>
    </location>
</feature>
<dbReference type="Proteomes" id="UP000287969">
    <property type="component" value="Chromosome"/>
</dbReference>
<dbReference type="InterPro" id="IPR003770">
    <property type="entry name" value="MLTG-like"/>
</dbReference>
<dbReference type="Pfam" id="PF02618">
    <property type="entry name" value="YceG"/>
    <property type="match status" value="1"/>
</dbReference>
<keyword evidence="2" id="KW-0812">Transmembrane</keyword>
<reference evidence="4" key="1">
    <citation type="submission" date="2019-01" db="EMBL/GenBank/DDBJ databases">
        <title>Draft genomes of a novel of Sporanaerobacter strains.</title>
        <authorList>
            <person name="Ma S."/>
        </authorList>
    </citation>
    <scope>NUCLEOTIDE SEQUENCE [LARGE SCALE GENOMIC DNA]</scope>
    <source>
        <strain evidence="4">NJN-17</strain>
    </source>
</reference>
<feature type="transmembrane region" description="Helical" evidence="2">
    <location>
        <begin position="15"/>
        <end position="34"/>
    </location>
</feature>
<protein>
    <recommendedName>
        <fullName evidence="5">YceG-like family protein</fullName>
    </recommendedName>
</protein>
<name>A0A410QBF2_9FIRM</name>
<evidence type="ECO:0000313" key="3">
    <source>
        <dbReference type="EMBL" id="QAT61204.1"/>
    </source>
</evidence>
<dbReference type="OrthoDB" id="1708369at2"/>
<organism evidence="3 4">
    <name type="scientific">Acidilutibacter cellobiosedens</name>
    <dbReference type="NCBI Taxonomy" id="2507161"/>
    <lineage>
        <taxon>Bacteria</taxon>
        <taxon>Bacillati</taxon>
        <taxon>Bacillota</taxon>
        <taxon>Tissierellia</taxon>
        <taxon>Tissierellales</taxon>
        <taxon>Acidilutibacteraceae</taxon>
        <taxon>Acidilutibacter</taxon>
    </lineage>
</organism>
<evidence type="ECO:0000256" key="1">
    <source>
        <dbReference type="SAM" id="MobiDB-lite"/>
    </source>
</evidence>
<dbReference type="RefSeq" id="WP_071140787.1">
    <property type="nucleotide sequence ID" value="NZ_CP035282.1"/>
</dbReference>
<feature type="compositionally biased region" description="Basic and acidic residues" evidence="1">
    <location>
        <begin position="61"/>
        <end position="73"/>
    </location>
</feature>
<proteinExistence type="predicted"/>
<accession>A0A410QBF2</accession>
<evidence type="ECO:0008006" key="5">
    <source>
        <dbReference type="Google" id="ProtNLM"/>
    </source>
</evidence>
<keyword evidence="2" id="KW-1133">Transmembrane helix</keyword>
<keyword evidence="4" id="KW-1185">Reference proteome</keyword>
<dbReference type="KEGG" id="spoa:EQM13_06200"/>
<dbReference type="AlphaFoldDB" id="A0A410QBF2"/>
<sequence>MKKFGERMKDFMYDAVDYILIILTIVVVAGVITWRLNIMFKKNTADKSPATNETISSDKSQPSDKDNKSDNSKEANIVNVKVVIPQGSPCPDIANILLEKGLIKDKDEFLAKAKEMNLDTKLKSGEYEIKSNSTIEEILSMMSK</sequence>
<feature type="region of interest" description="Disordered" evidence="1">
    <location>
        <begin position="46"/>
        <end position="73"/>
    </location>
</feature>